<proteinExistence type="inferred from homology"/>
<dbReference type="Pfam" id="PF14226">
    <property type="entry name" value="DIOX_N"/>
    <property type="match status" value="1"/>
</dbReference>
<sequence length="403" mass="44808">MPPMTPMTAVDERDEAIPRPNFTSIPILDLSLINSPSRKAIFLSELREALVFVGFFYLKTTPRWIPTNVQQNFVQKAIDLFSAPLETKLEIDMIHSKHFLGYSRMGSERTARKVDFRETFDFLTPQPAPGPDAPVWHNVQGPNQWPDERVVPGFRDAIEEYLAAISTLGQVMTRLVAEALDLEPTGLDRFFGDPPRNKLSLLKYPVPSLPLSTDGNDGRNSHHGDASGASSQGVGPHKDGGFLTFLLQATPHAGLEAQNKSGTWIPVPSLPDTLVINVGRSLESMTRGVCTATTHRVNLRREHFIDSQGRSLGPRFSFPVFQTVKPDLIKKELLSLKLPAHIADLVKDERVKSDAEAYFAKYHLESPGLGIFTARLTSHPEVGRRWYPELVTQALQGQKAFVG</sequence>
<dbReference type="InterPro" id="IPR005123">
    <property type="entry name" value="Oxoglu/Fe-dep_dioxygenase_dom"/>
</dbReference>
<dbReference type="InterPro" id="IPR026992">
    <property type="entry name" value="DIOX_N"/>
</dbReference>
<feature type="region of interest" description="Disordered" evidence="6">
    <location>
        <begin position="210"/>
        <end position="234"/>
    </location>
</feature>
<dbReference type="GO" id="GO:0044283">
    <property type="term" value="P:small molecule biosynthetic process"/>
    <property type="evidence" value="ECO:0007669"/>
    <property type="project" value="UniProtKB-ARBA"/>
</dbReference>
<evidence type="ECO:0000256" key="3">
    <source>
        <dbReference type="ARBA" id="ARBA00023002"/>
    </source>
</evidence>
<accession>A0A0F8A565</accession>
<keyword evidence="9" id="KW-1185">Reference proteome</keyword>
<dbReference type="Pfam" id="PF03171">
    <property type="entry name" value="2OG-FeII_Oxy"/>
    <property type="match status" value="1"/>
</dbReference>
<evidence type="ECO:0000256" key="5">
    <source>
        <dbReference type="RuleBase" id="RU003682"/>
    </source>
</evidence>
<dbReference type="InterPro" id="IPR027443">
    <property type="entry name" value="IPNS-like_sf"/>
</dbReference>
<feature type="compositionally biased region" description="Basic and acidic residues" evidence="6">
    <location>
        <begin position="216"/>
        <end position="225"/>
    </location>
</feature>
<evidence type="ECO:0000256" key="1">
    <source>
        <dbReference type="ARBA" id="ARBA00008056"/>
    </source>
</evidence>
<evidence type="ECO:0000313" key="9">
    <source>
        <dbReference type="Proteomes" id="UP000054481"/>
    </source>
</evidence>
<dbReference type="Proteomes" id="UP000054481">
    <property type="component" value="Unassembled WGS sequence"/>
</dbReference>
<dbReference type="PROSITE" id="PS51471">
    <property type="entry name" value="FE2OG_OXY"/>
    <property type="match status" value="1"/>
</dbReference>
<evidence type="ECO:0000259" key="7">
    <source>
        <dbReference type="PROSITE" id="PS51471"/>
    </source>
</evidence>
<protein>
    <recommendedName>
        <fullName evidence="7">Fe2OG dioxygenase domain-containing protein</fullName>
    </recommendedName>
</protein>
<reference evidence="8 9" key="1">
    <citation type="journal article" date="2014" name="Genome Biol. Evol.">
        <title>Comparative genomics and transcriptomics analyses reveal divergent lifestyle features of nematode endoparasitic fungus Hirsutella minnesotensis.</title>
        <authorList>
            <person name="Lai Y."/>
            <person name="Liu K."/>
            <person name="Zhang X."/>
            <person name="Zhang X."/>
            <person name="Li K."/>
            <person name="Wang N."/>
            <person name="Shu C."/>
            <person name="Wu Y."/>
            <person name="Wang C."/>
            <person name="Bushley K.E."/>
            <person name="Xiang M."/>
            <person name="Liu X."/>
        </authorList>
    </citation>
    <scope>NUCLEOTIDE SEQUENCE [LARGE SCALE GENOMIC DNA]</scope>
    <source>
        <strain evidence="8 9">3608</strain>
    </source>
</reference>
<dbReference type="Gene3D" id="2.60.120.330">
    <property type="entry name" value="B-lactam Antibiotic, Isopenicillin N Synthase, Chain"/>
    <property type="match status" value="1"/>
</dbReference>
<dbReference type="EMBL" id="KQ030523">
    <property type="protein sequence ID" value="KJZ74789.1"/>
    <property type="molecule type" value="Genomic_DNA"/>
</dbReference>
<dbReference type="SUPFAM" id="SSF51197">
    <property type="entry name" value="Clavaminate synthase-like"/>
    <property type="match status" value="1"/>
</dbReference>
<gene>
    <name evidence="8" type="ORF">HIM_05906</name>
</gene>
<dbReference type="PANTHER" id="PTHR10209:SF812">
    <property type="entry name" value="2OG-FE(II) OXYGENASE FAMILY, PUTATIVE (AFU_ORTHOLOGUE AFUA_3G14880)-RELATED"/>
    <property type="match status" value="1"/>
</dbReference>
<organism evidence="8 9">
    <name type="scientific">Hirsutella minnesotensis 3608</name>
    <dbReference type="NCBI Taxonomy" id="1043627"/>
    <lineage>
        <taxon>Eukaryota</taxon>
        <taxon>Fungi</taxon>
        <taxon>Dikarya</taxon>
        <taxon>Ascomycota</taxon>
        <taxon>Pezizomycotina</taxon>
        <taxon>Sordariomycetes</taxon>
        <taxon>Hypocreomycetidae</taxon>
        <taxon>Hypocreales</taxon>
        <taxon>Ophiocordycipitaceae</taxon>
        <taxon>Hirsutella</taxon>
    </lineage>
</organism>
<keyword evidence="2 5" id="KW-0479">Metal-binding</keyword>
<dbReference type="AlphaFoldDB" id="A0A0F8A565"/>
<evidence type="ECO:0000256" key="2">
    <source>
        <dbReference type="ARBA" id="ARBA00022723"/>
    </source>
</evidence>
<evidence type="ECO:0000256" key="4">
    <source>
        <dbReference type="ARBA" id="ARBA00023004"/>
    </source>
</evidence>
<comment type="similarity">
    <text evidence="1 5">Belongs to the iron/ascorbate-dependent oxidoreductase family.</text>
</comment>
<dbReference type="GO" id="GO:0046872">
    <property type="term" value="F:metal ion binding"/>
    <property type="evidence" value="ECO:0007669"/>
    <property type="project" value="UniProtKB-KW"/>
</dbReference>
<dbReference type="GO" id="GO:0016491">
    <property type="term" value="F:oxidoreductase activity"/>
    <property type="evidence" value="ECO:0007669"/>
    <property type="project" value="UniProtKB-KW"/>
</dbReference>
<evidence type="ECO:0000313" key="8">
    <source>
        <dbReference type="EMBL" id="KJZ74789.1"/>
    </source>
</evidence>
<keyword evidence="4 5" id="KW-0408">Iron</keyword>
<dbReference type="InterPro" id="IPR044861">
    <property type="entry name" value="IPNS-like_FE2OG_OXY"/>
</dbReference>
<dbReference type="OrthoDB" id="627829at2759"/>
<dbReference type="PANTHER" id="PTHR10209">
    <property type="entry name" value="OXIDOREDUCTASE, 2OG-FE II OXYGENASE FAMILY PROTEIN"/>
    <property type="match status" value="1"/>
</dbReference>
<feature type="domain" description="Fe2OG dioxygenase" evidence="7">
    <location>
        <begin position="195"/>
        <end position="324"/>
    </location>
</feature>
<name>A0A0F8A565_9HYPO</name>
<keyword evidence="3 5" id="KW-0560">Oxidoreductase</keyword>
<evidence type="ECO:0000256" key="6">
    <source>
        <dbReference type="SAM" id="MobiDB-lite"/>
    </source>
</evidence>